<evidence type="ECO:0000313" key="1">
    <source>
        <dbReference type="EMBL" id="KAG7376451.1"/>
    </source>
</evidence>
<keyword evidence="2" id="KW-1185">Reference proteome</keyword>
<organism evidence="1 2">
    <name type="scientific">Phytophthora pseudosyringae</name>
    <dbReference type="NCBI Taxonomy" id="221518"/>
    <lineage>
        <taxon>Eukaryota</taxon>
        <taxon>Sar</taxon>
        <taxon>Stramenopiles</taxon>
        <taxon>Oomycota</taxon>
        <taxon>Peronosporomycetes</taxon>
        <taxon>Peronosporales</taxon>
        <taxon>Peronosporaceae</taxon>
        <taxon>Phytophthora</taxon>
    </lineage>
</organism>
<accession>A0A8T1V601</accession>
<name>A0A8T1V601_9STRA</name>
<sequence>MSFVLAMGELESAKFRMTPAVLMAIFSGRLGSRGLTVVHFKEPSELATLEDGSSNLNFSSDFNPSASLPSASTDCTTYEDIIDVLHGLSSFGQDLWYDHMRKLTSRLRNFVAKNKSVDPDTRRPASA</sequence>
<dbReference type="Proteomes" id="UP000694044">
    <property type="component" value="Unassembled WGS sequence"/>
</dbReference>
<proteinExistence type="predicted"/>
<reference evidence="1" key="1">
    <citation type="submission" date="2021-02" db="EMBL/GenBank/DDBJ databases">
        <authorList>
            <person name="Palmer J.M."/>
        </authorList>
    </citation>
    <scope>NUCLEOTIDE SEQUENCE</scope>
    <source>
        <strain evidence="1">SCRP734</strain>
    </source>
</reference>
<protein>
    <submittedName>
        <fullName evidence="1">Uncharacterized protein</fullName>
    </submittedName>
</protein>
<dbReference type="AlphaFoldDB" id="A0A8T1V601"/>
<evidence type="ECO:0000313" key="2">
    <source>
        <dbReference type="Proteomes" id="UP000694044"/>
    </source>
</evidence>
<gene>
    <name evidence="1" type="ORF">PHYPSEUDO_013395</name>
</gene>
<comment type="caution">
    <text evidence="1">The sequence shown here is derived from an EMBL/GenBank/DDBJ whole genome shotgun (WGS) entry which is preliminary data.</text>
</comment>
<dbReference type="OrthoDB" id="121660at2759"/>
<dbReference type="EMBL" id="JAGDFM010000697">
    <property type="protein sequence ID" value="KAG7376451.1"/>
    <property type="molecule type" value="Genomic_DNA"/>
</dbReference>